<reference evidence="3 4" key="1">
    <citation type="submission" date="2017-04" db="EMBL/GenBank/DDBJ databases">
        <authorList>
            <person name="Afonso C.L."/>
            <person name="Miller P.J."/>
            <person name="Scott M.A."/>
            <person name="Spackman E."/>
            <person name="Goraichik I."/>
            <person name="Dimitrov K.M."/>
            <person name="Suarez D.L."/>
            <person name="Swayne D.E."/>
        </authorList>
    </citation>
    <scope>NUCLEOTIDE SEQUENCE [LARGE SCALE GENOMIC DNA]</scope>
    <source>
        <strain evidence="3 4">DSM 22418</strain>
    </source>
</reference>
<dbReference type="InterPro" id="IPR032339">
    <property type="entry name" value="DUF4859"/>
</dbReference>
<dbReference type="STRING" id="561061.SAMN05660862_0444"/>
<keyword evidence="4" id="KW-1185">Reference proteome</keyword>
<dbReference type="AlphaFoldDB" id="A0A1X7I485"/>
<keyword evidence="1" id="KW-0732">Signal</keyword>
<feature type="domain" description="DUF4859" evidence="2">
    <location>
        <begin position="490"/>
        <end position="598"/>
    </location>
</feature>
<dbReference type="Pfam" id="PF16151">
    <property type="entry name" value="DUF4859"/>
    <property type="match status" value="1"/>
</dbReference>
<evidence type="ECO:0000256" key="1">
    <source>
        <dbReference type="SAM" id="SignalP"/>
    </source>
</evidence>
<dbReference type="EMBL" id="FXAU01000001">
    <property type="protein sequence ID" value="SMG09228.1"/>
    <property type="molecule type" value="Genomic_DNA"/>
</dbReference>
<gene>
    <name evidence="3" type="ORF">SAMN05660862_0444</name>
</gene>
<evidence type="ECO:0000313" key="4">
    <source>
        <dbReference type="Proteomes" id="UP000192980"/>
    </source>
</evidence>
<evidence type="ECO:0000313" key="3">
    <source>
        <dbReference type="EMBL" id="SMG09228.1"/>
    </source>
</evidence>
<dbReference type="InterPro" id="IPR045690">
    <property type="entry name" value="DUF6055"/>
</dbReference>
<organism evidence="3 4">
    <name type="scientific">Sphingobacterium psychroaquaticum</name>
    <dbReference type="NCBI Taxonomy" id="561061"/>
    <lineage>
        <taxon>Bacteria</taxon>
        <taxon>Pseudomonadati</taxon>
        <taxon>Bacteroidota</taxon>
        <taxon>Sphingobacteriia</taxon>
        <taxon>Sphingobacteriales</taxon>
        <taxon>Sphingobacteriaceae</taxon>
        <taxon>Sphingobacterium</taxon>
    </lineage>
</organism>
<evidence type="ECO:0000259" key="2">
    <source>
        <dbReference type="Pfam" id="PF16151"/>
    </source>
</evidence>
<dbReference type="RefSeq" id="WP_234991053.1">
    <property type="nucleotide sequence ID" value="NZ_FXAU01000001.1"/>
</dbReference>
<protein>
    <recommendedName>
        <fullName evidence="2">DUF4859 domain-containing protein</fullName>
    </recommendedName>
</protein>
<dbReference type="Pfam" id="PF19527">
    <property type="entry name" value="DUF6055"/>
    <property type="match status" value="1"/>
</dbReference>
<dbReference type="PROSITE" id="PS51257">
    <property type="entry name" value="PROKAR_LIPOPROTEIN"/>
    <property type="match status" value="1"/>
</dbReference>
<feature type="signal peptide" evidence="1">
    <location>
        <begin position="1"/>
        <end position="32"/>
    </location>
</feature>
<proteinExistence type="predicted"/>
<feature type="chain" id="PRO_5013185855" description="DUF4859 domain-containing protein" evidence="1">
    <location>
        <begin position="33"/>
        <end position="614"/>
    </location>
</feature>
<sequence length="614" mass="68856">MISKQKMSLVRRLCLLLLLAPTFILSCSKSTAVPVEEQNNPALQIYVPNEFQNMDLHSAASTWSYTRSKQSEHFIVFWGKEYGTTDPGAASVATEYRVDIDDLLAKAEQFYALNINTLGFAERGVGKSNLDTYKMMIFLHHTTDWMAYGGGYDDVIGALWISPSTCKPVGATIAHEIGHSFQYQVRCDLGGRHGFRYGFGGNGGNGFWEQTAQWQAHQSYPLENFNSHHFSVYTQNYHRHQIHELYRYANYFIHHYWADRHGIDIIGRIWRGALEPEDPIQAYKRITGINDSQFNDQMYDAASKFASWDINSLRDLGQNFIGKHTYKFDVLNDGRLQVTNDKAPGTTGYNVVPLEVPAAGTEVTINFEGFVNEPGFNAVDNAARAGWRYGFVALLSNGNRVYGTMHNAKVGQAKFTVPSGTSRLWFVVTGAPTSYKAHAWDDNESNDEQWPYRIAVQQTNVVGYLTFDADDEPSDIVVTQDVSFPLDATNYTGTKISVDQTALGKAFLLQPSQLTSLIGNKVKFYAVEPNGTLNATTTANGYGHWFGQTGAVVNWGANAFVFSEFNENTLEFSIGQYPNRLTVGETYTIKQALVYEHTPNTFVKATFVFRIKVT</sequence>
<dbReference type="Proteomes" id="UP000192980">
    <property type="component" value="Unassembled WGS sequence"/>
</dbReference>
<accession>A0A1X7I485</accession>
<name>A0A1X7I485_9SPHI</name>